<dbReference type="AlphaFoldDB" id="A0A2T0SLU1"/>
<evidence type="ECO:0000313" key="2">
    <source>
        <dbReference type="Proteomes" id="UP000239494"/>
    </source>
</evidence>
<reference evidence="1 2" key="1">
    <citation type="submission" date="2018-03" db="EMBL/GenBank/DDBJ databases">
        <title>Genomic Encyclopedia of Archaeal and Bacterial Type Strains, Phase II (KMG-II): from individual species to whole genera.</title>
        <authorList>
            <person name="Goeker M."/>
        </authorList>
    </citation>
    <scope>NUCLEOTIDE SEQUENCE [LARGE SCALE GENOMIC DNA]</scope>
    <source>
        <strain evidence="1 2">DSM 44720</strain>
    </source>
</reference>
<sequence>MTAYWVISALLVAAAAAAAAALSRRFHRRRIRRRTVARVRKAVSKWLHPAPVLRYLQNPEEQRQAS</sequence>
<dbReference type="Proteomes" id="UP000239494">
    <property type="component" value="Unassembled WGS sequence"/>
</dbReference>
<evidence type="ECO:0000313" key="1">
    <source>
        <dbReference type="EMBL" id="PRY34343.1"/>
    </source>
</evidence>
<protein>
    <submittedName>
        <fullName evidence="1">Uncharacterized protein</fullName>
    </submittedName>
</protein>
<comment type="caution">
    <text evidence="1">The sequence shown here is derived from an EMBL/GenBank/DDBJ whole genome shotgun (WGS) entry which is preliminary data.</text>
</comment>
<keyword evidence="2" id="KW-1185">Reference proteome</keyword>
<gene>
    <name evidence="1" type="ORF">CLV43_117117</name>
</gene>
<proteinExistence type="predicted"/>
<organism evidence="1 2">
    <name type="scientific">Umezawaea tangerina</name>
    <dbReference type="NCBI Taxonomy" id="84725"/>
    <lineage>
        <taxon>Bacteria</taxon>
        <taxon>Bacillati</taxon>
        <taxon>Actinomycetota</taxon>
        <taxon>Actinomycetes</taxon>
        <taxon>Pseudonocardiales</taxon>
        <taxon>Pseudonocardiaceae</taxon>
        <taxon>Umezawaea</taxon>
    </lineage>
</organism>
<dbReference type="RefSeq" id="WP_106195204.1">
    <property type="nucleotide sequence ID" value="NZ_PVTF01000017.1"/>
</dbReference>
<dbReference type="EMBL" id="PVTF01000017">
    <property type="protein sequence ID" value="PRY34343.1"/>
    <property type="molecule type" value="Genomic_DNA"/>
</dbReference>
<name>A0A2T0SLU1_9PSEU</name>
<accession>A0A2T0SLU1</accession>